<dbReference type="EMBL" id="JAUKWQ010000010">
    <property type="protein sequence ID" value="MDO1584812.1"/>
    <property type="molecule type" value="Genomic_DNA"/>
</dbReference>
<evidence type="ECO:0000256" key="5">
    <source>
        <dbReference type="ARBA" id="ARBA00039879"/>
    </source>
</evidence>
<dbReference type="NCBIfam" id="TIGR00014">
    <property type="entry name" value="arsC"/>
    <property type="match status" value="1"/>
</dbReference>
<comment type="catalytic activity">
    <reaction evidence="7">
        <text>[glutaredoxin]-dithiol + arsenate + glutathione + H(+) = glutathionyl-S-S-[glutaredoxin] + arsenite + H2O</text>
        <dbReference type="Rhea" id="RHEA:22016"/>
        <dbReference type="Rhea" id="RHEA-COMP:10729"/>
        <dbReference type="Rhea" id="RHEA-COMP:17668"/>
        <dbReference type="ChEBI" id="CHEBI:15377"/>
        <dbReference type="ChEBI" id="CHEBI:15378"/>
        <dbReference type="ChEBI" id="CHEBI:29242"/>
        <dbReference type="ChEBI" id="CHEBI:29950"/>
        <dbReference type="ChEBI" id="CHEBI:48597"/>
        <dbReference type="ChEBI" id="CHEBI:57925"/>
        <dbReference type="ChEBI" id="CHEBI:146199"/>
        <dbReference type="EC" id="1.20.4.1"/>
    </reaction>
</comment>
<dbReference type="PROSITE" id="PS51353">
    <property type="entry name" value="ARSC"/>
    <property type="match status" value="1"/>
</dbReference>
<evidence type="ECO:0000313" key="9">
    <source>
        <dbReference type="Proteomes" id="UP001169006"/>
    </source>
</evidence>
<reference evidence="8" key="2">
    <citation type="submission" date="2023-07" db="EMBL/GenBank/DDBJ databases">
        <authorList>
            <person name="Sun H."/>
        </authorList>
    </citation>
    <scope>NUCLEOTIDE SEQUENCE</scope>
    <source>
        <strain evidence="8">05753</strain>
    </source>
</reference>
<dbReference type="EC" id="1.20.4.1" evidence="4 7"/>
<dbReference type="InterPro" id="IPR006659">
    <property type="entry name" value="Arsenate_reductase"/>
</dbReference>
<dbReference type="CDD" id="cd03034">
    <property type="entry name" value="ArsC_ArsC"/>
    <property type="match status" value="1"/>
</dbReference>
<dbReference type="PANTHER" id="PTHR30041">
    <property type="entry name" value="ARSENATE REDUCTASE"/>
    <property type="match status" value="1"/>
</dbReference>
<keyword evidence="3 7" id="KW-0560">Oxidoreductase</keyword>
<dbReference type="PANTHER" id="PTHR30041:SF5">
    <property type="entry name" value="ARSENATE REDUCTASE-RELATED"/>
    <property type="match status" value="1"/>
</dbReference>
<evidence type="ECO:0000256" key="1">
    <source>
        <dbReference type="ARBA" id="ARBA00007198"/>
    </source>
</evidence>
<comment type="similarity">
    <text evidence="1 6 7">Belongs to the ArsC family.</text>
</comment>
<dbReference type="RefSeq" id="WP_302079072.1">
    <property type="nucleotide sequence ID" value="NZ_JAUKWQ010000010.1"/>
</dbReference>
<evidence type="ECO:0000256" key="3">
    <source>
        <dbReference type="ARBA" id="ARBA00023002"/>
    </source>
</evidence>
<organism evidence="8 9">
    <name type="scientific">Rhizobium oryzicola</name>
    <dbReference type="NCBI Taxonomy" id="1232668"/>
    <lineage>
        <taxon>Bacteria</taxon>
        <taxon>Pseudomonadati</taxon>
        <taxon>Pseudomonadota</taxon>
        <taxon>Alphaproteobacteria</taxon>
        <taxon>Hyphomicrobiales</taxon>
        <taxon>Rhizobiaceae</taxon>
        <taxon>Rhizobium/Agrobacterium group</taxon>
        <taxon>Rhizobium</taxon>
    </lineage>
</organism>
<accession>A0ABT8T4H4</accession>
<dbReference type="InterPro" id="IPR036249">
    <property type="entry name" value="Thioredoxin-like_sf"/>
</dbReference>
<evidence type="ECO:0000256" key="7">
    <source>
        <dbReference type="RuleBase" id="RU362029"/>
    </source>
</evidence>
<evidence type="ECO:0000313" key="8">
    <source>
        <dbReference type="EMBL" id="MDO1584812.1"/>
    </source>
</evidence>
<sequence>MDVTIYHNPACGTSRNTLALIRHAGIEPTVIEYLKTPPARDVLQKMISDAGLTVRQAIREKGTPYAELGLDDPDLTDEQLLDAMLAHPILINRPFVVTPLGTRLSRPSEVALDILPDSFKGPFLKEDGEPILDAEGKRIV</sequence>
<dbReference type="InterPro" id="IPR006660">
    <property type="entry name" value="Arsenate_reductase-like"/>
</dbReference>
<name>A0ABT8T4H4_9HYPH</name>
<evidence type="ECO:0000256" key="2">
    <source>
        <dbReference type="ARBA" id="ARBA00022849"/>
    </source>
</evidence>
<dbReference type="Gene3D" id="3.40.30.10">
    <property type="entry name" value="Glutaredoxin"/>
    <property type="match status" value="1"/>
</dbReference>
<evidence type="ECO:0000256" key="6">
    <source>
        <dbReference type="PROSITE-ProRule" id="PRU01282"/>
    </source>
</evidence>
<protein>
    <recommendedName>
        <fullName evidence="5 7">Arsenate reductase</fullName>
        <ecNumber evidence="4 7">1.20.4.1</ecNumber>
    </recommendedName>
</protein>
<keyword evidence="2" id="KW-0059">Arsenical resistance</keyword>
<dbReference type="Pfam" id="PF03960">
    <property type="entry name" value="ArsC"/>
    <property type="match status" value="1"/>
</dbReference>
<dbReference type="GO" id="GO:0008794">
    <property type="term" value="F:arsenate reductase (glutaredoxin) activity"/>
    <property type="evidence" value="ECO:0007669"/>
    <property type="project" value="UniProtKB-EC"/>
</dbReference>
<proteinExistence type="inferred from homology"/>
<reference evidence="8" key="1">
    <citation type="journal article" date="2015" name="Int. J. Syst. Evol. Microbiol.">
        <title>Rhizobium oryzicola sp. nov., potential plant-growth-promoting endophytic bacteria isolated from rice roots.</title>
        <authorList>
            <person name="Zhang X.X."/>
            <person name="Gao J.S."/>
            <person name="Cao Y.H."/>
            <person name="Sheirdil R.A."/>
            <person name="Wang X.C."/>
            <person name="Zhang L."/>
        </authorList>
    </citation>
    <scope>NUCLEOTIDE SEQUENCE</scope>
    <source>
        <strain evidence="8">05753</strain>
    </source>
</reference>
<comment type="caution">
    <text evidence="8">The sequence shown here is derived from an EMBL/GenBank/DDBJ whole genome shotgun (WGS) entry which is preliminary data.</text>
</comment>
<evidence type="ECO:0000256" key="4">
    <source>
        <dbReference type="ARBA" id="ARBA00038969"/>
    </source>
</evidence>
<dbReference type="Proteomes" id="UP001169006">
    <property type="component" value="Unassembled WGS sequence"/>
</dbReference>
<gene>
    <name evidence="8" type="primary">arsC</name>
    <name evidence="8" type="ORF">Q2T52_22220</name>
</gene>
<dbReference type="SUPFAM" id="SSF52833">
    <property type="entry name" value="Thioredoxin-like"/>
    <property type="match status" value="1"/>
</dbReference>
<keyword evidence="9" id="KW-1185">Reference proteome</keyword>